<dbReference type="PROSITE" id="PS51257">
    <property type="entry name" value="PROKAR_LIPOPROTEIN"/>
    <property type="match status" value="1"/>
</dbReference>
<dbReference type="Proteomes" id="UP000004754">
    <property type="component" value="Unassembled WGS sequence"/>
</dbReference>
<organism evidence="2 3">
    <name type="scientific">Pseudoramibacter alactolyticus ATCC 23263</name>
    <dbReference type="NCBI Taxonomy" id="887929"/>
    <lineage>
        <taxon>Bacteria</taxon>
        <taxon>Bacillati</taxon>
        <taxon>Bacillota</taxon>
        <taxon>Clostridia</taxon>
        <taxon>Eubacteriales</taxon>
        <taxon>Eubacteriaceae</taxon>
        <taxon>Pseudoramibacter</taxon>
    </lineage>
</organism>
<dbReference type="STRING" id="887929.HMP0721_2328"/>
<sequence length="164" mass="17792">MRWMKGARRRGAALLLLSVMLTAVLAGCGGAPSDTAGAAKGGETDSVAAANRKKETLDLSVMSSTAVYAEVSNMMQKPKAYEGRRVRMKGRFNVLEENKRVYFSCIIQDATACCSQGIEFVLAGKHAYPADYPAKDSEITVEGRFKTYREKGALYCHLVGAKLL</sequence>
<reference evidence="2 3" key="1">
    <citation type="submission" date="2010-12" db="EMBL/GenBank/DDBJ databases">
        <authorList>
            <person name="Muzny D."/>
            <person name="Qin X."/>
            <person name="Deng J."/>
            <person name="Jiang H."/>
            <person name="Liu Y."/>
            <person name="Qu J."/>
            <person name="Song X.-Z."/>
            <person name="Zhang L."/>
            <person name="Thornton R."/>
            <person name="Coyle M."/>
            <person name="Francisco L."/>
            <person name="Jackson L."/>
            <person name="Javaid M."/>
            <person name="Korchina V."/>
            <person name="Kovar C."/>
            <person name="Mata R."/>
            <person name="Mathew T."/>
            <person name="Ngo R."/>
            <person name="Nguyen L."/>
            <person name="Nguyen N."/>
            <person name="Okwuonu G."/>
            <person name="Ongeri F."/>
            <person name="Pham C."/>
            <person name="Simmons D."/>
            <person name="Wilczek-Boney K."/>
            <person name="Hale W."/>
            <person name="Jakkamsetti A."/>
            <person name="Pham P."/>
            <person name="Ruth R."/>
            <person name="San Lucas F."/>
            <person name="Warren J."/>
            <person name="Zhang J."/>
            <person name="Zhao Z."/>
            <person name="Zhou C."/>
            <person name="Zhu D."/>
            <person name="Lee S."/>
            <person name="Bess C."/>
            <person name="Blankenburg K."/>
            <person name="Forbes L."/>
            <person name="Fu Q."/>
            <person name="Gubbala S."/>
            <person name="Hirani K."/>
            <person name="Jayaseelan J.C."/>
            <person name="Lara F."/>
            <person name="Munidasa M."/>
            <person name="Palculict T."/>
            <person name="Patil S."/>
            <person name="Pu L.-L."/>
            <person name="Saada N."/>
            <person name="Tang L."/>
            <person name="Weissenberger G."/>
            <person name="Zhu Y."/>
            <person name="Hemphill L."/>
            <person name="Shang Y."/>
            <person name="Youmans B."/>
            <person name="Ayvaz T."/>
            <person name="Ross M."/>
            <person name="Santibanez J."/>
            <person name="Aqrawi P."/>
            <person name="Gross S."/>
            <person name="Joshi V."/>
            <person name="Fowler G."/>
            <person name="Nazareth L."/>
            <person name="Reid J."/>
            <person name="Worley K."/>
            <person name="Petrosino J."/>
            <person name="Highlander S."/>
            <person name="Gibbs R."/>
        </authorList>
    </citation>
    <scope>NUCLEOTIDE SEQUENCE [LARGE SCALE GENOMIC DNA]</scope>
    <source>
        <strain evidence="2 3">ATCC 23263</strain>
    </source>
</reference>
<feature type="chain" id="PRO_5038572634" description="Nucleic acid-binding domain protein" evidence="1">
    <location>
        <begin position="27"/>
        <end position="164"/>
    </location>
</feature>
<dbReference type="AlphaFoldDB" id="E6MJZ3"/>
<gene>
    <name evidence="2" type="ORF">HMP0721_2328</name>
</gene>
<dbReference type="RefSeq" id="WP_006599750.1">
    <property type="nucleotide sequence ID" value="NZ_GL622359.1"/>
</dbReference>
<comment type="caution">
    <text evidence="2">The sequence shown here is derived from an EMBL/GenBank/DDBJ whole genome shotgun (WGS) entry which is preliminary data.</text>
</comment>
<evidence type="ECO:0000313" key="3">
    <source>
        <dbReference type="Proteomes" id="UP000004754"/>
    </source>
</evidence>
<evidence type="ECO:0000313" key="2">
    <source>
        <dbReference type="EMBL" id="EFV00512.1"/>
    </source>
</evidence>
<evidence type="ECO:0000256" key="1">
    <source>
        <dbReference type="SAM" id="SignalP"/>
    </source>
</evidence>
<accession>E6MJZ3</accession>
<keyword evidence="1" id="KW-0732">Signal</keyword>
<proteinExistence type="predicted"/>
<dbReference type="HOGENOM" id="CLU_1617568_0_0_9"/>
<feature type="signal peptide" evidence="1">
    <location>
        <begin position="1"/>
        <end position="26"/>
    </location>
</feature>
<dbReference type="OrthoDB" id="359707at2"/>
<keyword evidence="3" id="KW-1185">Reference proteome</keyword>
<name>E6MJZ3_9FIRM</name>
<dbReference type="eggNOG" id="ENOG5032T5B">
    <property type="taxonomic scope" value="Bacteria"/>
</dbReference>
<dbReference type="EMBL" id="AEQN01000033">
    <property type="protein sequence ID" value="EFV00512.1"/>
    <property type="molecule type" value="Genomic_DNA"/>
</dbReference>
<protein>
    <recommendedName>
        <fullName evidence="4">Nucleic acid-binding domain protein</fullName>
    </recommendedName>
</protein>
<evidence type="ECO:0008006" key="4">
    <source>
        <dbReference type="Google" id="ProtNLM"/>
    </source>
</evidence>